<accession>A0ABN0FYG0</accession>
<evidence type="ECO:0000313" key="2">
    <source>
        <dbReference type="EMBL" id="EIP85052.1"/>
    </source>
</evidence>
<dbReference type="Proteomes" id="UP000004682">
    <property type="component" value="Unassembled WGS sequence"/>
</dbReference>
<gene>
    <name evidence="2" type="ORF">A33K_18324</name>
</gene>
<protein>
    <submittedName>
        <fullName evidence="2">Uncharacterized protein</fullName>
    </submittedName>
</protein>
<sequence>MPAGGQHRSSAATVCRTRYPRAIHIPTAPRAHPAVAHTPVWTTARGERPRDQCGSRPSGRHRGYVDRAKFSHFGRAIARPNFHAGPPSVLRASRVARAGFPLAPAKWKSGPREHHSSLRNARIPQMFDPPPDTIVERIRRSSTVARIYPDAALTTNPPRPAPTPELPTLMRGQLRAANGSVISLDHGRSSGAVDVWTTLIGPPAPHLLLTFHQLPPPRRICNFRAASARCVPAQVALICSTSFRGRTPKIHPPRYDPAPRSSTRMRRSLERETAHFSGEICAAPEMPEVMNATSSTGSGEIPAPFQARHTPCNVVAVCRALRRDGSACQTPTRFSADRMGSQRRHTRTWPAIASQTKAQKKHMIRMSNELGETMEAMTILRCGVRQARDICLTPSGEKAAHSQACYGSLACDKAILSSSGEFEITRKSMSALGCDVRHRNAPCMTNHGHHFEFKGFLATRQGPW</sequence>
<dbReference type="EMBL" id="JH692069">
    <property type="protein sequence ID" value="EIP85052.1"/>
    <property type="molecule type" value="Genomic_DNA"/>
</dbReference>
<reference evidence="3" key="1">
    <citation type="journal article" date="2012" name="J. Bacteriol.">
        <title>Revised Genome Sequence of Burkholderia thailandensis MSMB43 with Improved Annotation.</title>
        <authorList>
            <person name="Zhuo Y."/>
            <person name="Liu L."/>
            <person name="Wang Q."/>
            <person name="Liu X."/>
            <person name="Ren B."/>
            <person name="Liu M."/>
            <person name="Ni P."/>
            <person name="Cheng Y.Q."/>
            <person name="Zhang L."/>
        </authorList>
    </citation>
    <scope>NUCLEOTIDE SEQUENCE [LARGE SCALE GENOMIC DNA]</scope>
    <source>
        <strain evidence="3">MSMB43</strain>
    </source>
</reference>
<evidence type="ECO:0000256" key="1">
    <source>
        <dbReference type="SAM" id="MobiDB-lite"/>
    </source>
</evidence>
<evidence type="ECO:0000313" key="3">
    <source>
        <dbReference type="Proteomes" id="UP000004682"/>
    </source>
</evidence>
<feature type="region of interest" description="Disordered" evidence="1">
    <location>
        <begin position="44"/>
        <end position="63"/>
    </location>
</feature>
<organism evidence="2 3">
    <name type="scientific">Burkholderia humptydooensis MSMB43</name>
    <dbReference type="NCBI Taxonomy" id="441157"/>
    <lineage>
        <taxon>Bacteria</taxon>
        <taxon>Pseudomonadati</taxon>
        <taxon>Pseudomonadota</taxon>
        <taxon>Betaproteobacteria</taxon>
        <taxon>Burkholderiales</taxon>
        <taxon>Burkholderiaceae</taxon>
        <taxon>Burkholderia</taxon>
        <taxon>pseudomallei group</taxon>
    </lineage>
</organism>
<proteinExistence type="predicted"/>
<keyword evidence="3" id="KW-1185">Reference proteome</keyword>
<name>A0ABN0FYG0_9BURK</name>